<dbReference type="Proteomes" id="UP000031036">
    <property type="component" value="Unassembled WGS sequence"/>
</dbReference>
<organism evidence="8 9">
    <name type="scientific">Toxocara canis</name>
    <name type="common">Canine roundworm</name>
    <dbReference type="NCBI Taxonomy" id="6265"/>
    <lineage>
        <taxon>Eukaryota</taxon>
        <taxon>Metazoa</taxon>
        <taxon>Ecdysozoa</taxon>
        <taxon>Nematoda</taxon>
        <taxon>Chromadorea</taxon>
        <taxon>Rhabditida</taxon>
        <taxon>Spirurina</taxon>
        <taxon>Ascaridomorpha</taxon>
        <taxon>Ascaridoidea</taxon>
        <taxon>Toxocaridae</taxon>
        <taxon>Toxocara</taxon>
    </lineage>
</organism>
<dbReference type="OrthoDB" id="5844582at2759"/>
<dbReference type="InterPro" id="IPR012341">
    <property type="entry name" value="6hp_glycosidase-like_sf"/>
</dbReference>
<evidence type="ECO:0000256" key="1">
    <source>
        <dbReference type="ARBA" id="ARBA00001576"/>
    </source>
</evidence>
<evidence type="ECO:0000256" key="6">
    <source>
        <dbReference type="ARBA" id="ARBA00023295"/>
    </source>
</evidence>
<keyword evidence="5 7" id="KW-0378">Hydrolase</keyword>
<dbReference type="SUPFAM" id="SSF48208">
    <property type="entry name" value="Six-hairpin glycosidases"/>
    <property type="match status" value="1"/>
</dbReference>
<dbReference type="STRING" id="6265.A0A0B2UQN5"/>
<dbReference type="InterPro" id="IPR008928">
    <property type="entry name" value="6-hairpin_glycosidase_sf"/>
</dbReference>
<dbReference type="EMBL" id="JPKZ01022123">
    <property type="protein sequence ID" value="KHN71472.1"/>
    <property type="molecule type" value="Genomic_DNA"/>
</dbReference>
<accession>A0A0B2UQN5</accession>
<evidence type="ECO:0000256" key="2">
    <source>
        <dbReference type="ARBA" id="ARBA00005615"/>
    </source>
</evidence>
<dbReference type="Gene3D" id="1.50.10.10">
    <property type="match status" value="1"/>
</dbReference>
<evidence type="ECO:0000256" key="7">
    <source>
        <dbReference type="RuleBase" id="RU361180"/>
    </source>
</evidence>
<evidence type="ECO:0000256" key="3">
    <source>
        <dbReference type="ARBA" id="ARBA00012757"/>
    </source>
</evidence>
<proteinExistence type="inferred from homology"/>
<name>A0A0B2UQN5_TOXCA</name>
<dbReference type="InterPro" id="IPR001661">
    <property type="entry name" value="Glyco_hydro_37"/>
</dbReference>
<comment type="caution">
    <text evidence="8">The sequence shown here is derived from an EMBL/GenBank/DDBJ whole genome shotgun (WGS) entry which is preliminary data.</text>
</comment>
<dbReference type="GO" id="GO:0005993">
    <property type="term" value="P:trehalose catabolic process"/>
    <property type="evidence" value="ECO:0007669"/>
    <property type="project" value="TreeGrafter"/>
</dbReference>
<dbReference type="GO" id="GO:0004555">
    <property type="term" value="F:alpha,alpha-trehalase activity"/>
    <property type="evidence" value="ECO:0007669"/>
    <property type="project" value="UniProtKB-EC"/>
</dbReference>
<keyword evidence="6 7" id="KW-0326">Glycosidase</keyword>
<dbReference type="Pfam" id="PF01204">
    <property type="entry name" value="Trehalase"/>
    <property type="match status" value="1"/>
</dbReference>
<sequence>MHRHFRQMYDDFVRKFKEVFYDADEGAWYDFNRDTGFLNDAAFPSMAVPLFTMCYDRLDTEMGANVLSTLKRRGLLQFPAGVPTSVKKGTSQQWDYPNGWAPINHMLIEGLRKTGIPE</sequence>
<keyword evidence="9" id="KW-1185">Reference proteome</keyword>
<evidence type="ECO:0000256" key="4">
    <source>
        <dbReference type="ARBA" id="ARBA00019905"/>
    </source>
</evidence>
<evidence type="ECO:0000313" key="8">
    <source>
        <dbReference type="EMBL" id="KHN71472.1"/>
    </source>
</evidence>
<evidence type="ECO:0000313" key="9">
    <source>
        <dbReference type="Proteomes" id="UP000031036"/>
    </source>
</evidence>
<dbReference type="PROSITE" id="PS00928">
    <property type="entry name" value="TREHALASE_2"/>
    <property type="match status" value="1"/>
</dbReference>
<protein>
    <recommendedName>
        <fullName evidence="4 7">Trehalase</fullName>
        <ecNumber evidence="3 7">3.2.1.28</ecNumber>
    </recommendedName>
    <alternativeName>
        <fullName evidence="7">Alpha-trehalose glucohydrolase</fullName>
    </alternativeName>
</protein>
<reference evidence="8 9" key="1">
    <citation type="submission" date="2014-11" db="EMBL/GenBank/DDBJ databases">
        <title>Genetic blueprint of the zoonotic pathogen Toxocara canis.</title>
        <authorList>
            <person name="Zhu X.-Q."/>
            <person name="Korhonen P.K."/>
            <person name="Cai H."/>
            <person name="Young N.D."/>
            <person name="Nejsum P."/>
            <person name="von Samson-Himmelstjerna G."/>
            <person name="Boag P.R."/>
            <person name="Tan P."/>
            <person name="Li Q."/>
            <person name="Min J."/>
            <person name="Yang Y."/>
            <person name="Wang X."/>
            <person name="Fang X."/>
            <person name="Hall R.S."/>
            <person name="Hofmann A."/>
            <person name="Sternberg P.W."/>
            <person name="Jex A.R."/>
            <person name="Gasser R.B."/>
        </authorList>
    </citation>
    <scope>NUCLEOTIDE SEQUENCE [LARGE SCALE GENOMIC DNA]</scope>
    <source>
        <strain evidence="8">PN_DK_2014</strain>
    </source>
</reference>
<dbReference type="EC" id="3.2.1.28" evidence="3 7"/>
<dbReference type="PANTHER" id="PTHR23403">
    <property type="entry name" value="TREHALASE"/>
    <property type="match status" value="1"/>
</dbReference>
<dbReference type="InterPro" id="IPR018232">
    <property type="entry name" value="Glyco_hydro_37_CS"/>
</dbReference>
<dbReference type="PANTHER" id="PTHR23403:SF1">
    <property type="entry name" value="TREHALASE"/>
    <property type="match status" value="1"/>
</dbReference>
<gene>
    <name evidence="8" type="primary">Treh</name>
    <name evidence="8" type="ORF">Tcan_02238</name>
</gene>
<dbReference type="OMA" id="GWERTRV"/>
<evidence type="ECO:0000256" key="5">
    <source>
        <dbReference type="ARBA" id="ARBA00022801"/>
    </source>
</evidence>
<dbReference type="AlphaFoldDB" id="A0A0B2UQN5"/>
<dbReference type="PRINTS" id="PR00744">
    <property type="entry name" value="GLHYDRLASE37"/>
</dbReference>
<comment type="catalytic activity">
    <reaction evidence="1 7">
        <text>alpha,alpha-trehalose + H2O = alpha-D-glucose + beta-D-glucose</text>
        <dbReference type="Rhea" id="RHEA:32675"/>
        <dbReference type="ChEBI" id="CHEBI:15377"/>
        <dbReference type="ChEBI" id="CHEBI:15903"/>
        <dbReference type="ChEBI" id="CHEBI:16551"/>
        <dbReference type="ChEBI" id="CHEBI:17925"/>
        <dbReference type="EC" id="3.2.1.28"/>
    </reaction>
</comment>
<comment type="similarity">
    <text evidence="2 7">Belongs to the glycosyl hydrolase 37 family.</text>
</comment>